<organism evidence="1 2">
    <name type="scientific">Paramecium sonneborni</name>
    <dbReference type="NCBI Taxonomy" id="65129"/>
    <lineage>
        <taxon>Eukaryota</taxon>
        <taxon>Sar</taxon>
        <taxon>Alveolata</taxon>
        <taxon>Ciliophora</taxon>
        <taxon>Intramacronucleata</taxon>
        <taxon>Oligohymenophorea</taxon>
        <taxon>Peniculida</taxon>
        <taxon>Parameciidae</taxon>
        <taxon>Paramecium</taxon>
    </lineage>
</organism>
<accession>A0A8S1K4M2</accession>
<name>A0A8S1K4M2_9CILI</name>
<reference evidence="1" key="1">
    <citation type="submission" date="2021-01" db="EMBL/GenBank/DDBJ databases">
        <authorList>
            <consortium name="Genoscope - CEA"/>
            <person name="William W."/>
        </authorList>
    </citation>
    <scope>NUCLEOTIDE SEQUENCE</scope>
</reference>
<evidence type="ECO:0000313" key="1">
    <source>
        <dbReference type="EMBL" id="CAD8050410.1"/>
    </source>
</evidence>
<comment type="caution">
    <text evidence="1">The sequence shown here is derived from an EMBL/GenBank/DDBJ whole genome shotgun (WGS) entry which is preliminary data.</text>
</comment>
<evidence type="ECO:0000313" key="2">
    <source>
        <dbReference type="Proteomes" id="UP000692954"/>
    </source>
</evidence>
<dbReference type="Proteomes" id="UP000692954">
    <property type="component" value="Unassembled WGS sequence"/>
</dbReference>
<protein>
    <submittedName>
        <fullName evidence="1">Uncharacterized protein</fullName>
    </submittedName>
</protein>
<keyword evidence="2" id="KW-1185">Reference proteome</keyword>
<sequence length="164" mass="19646">MIQTLMLLEKIMIDTHQNTQSVVDSNGNKWLSLNEKPIINFQEIEHQQLLDWNTFWWNYHIPTYILLCMKLLSILKKRQFLHIQNCRIAQALFNFGKDTNSNAKDFTHAFRIRTGNNKLKKPDTEFYQLIQILQSRKMLSIKLNQYLINMLIKRITLEELNFGF</sequence>
<dbReference type="AlphaFoldDB" id="A0A8S1K4M2"/>
<gene>
    <name evidence="1" type="ORF">PSON_ATCC_30995.1.T0050001</name>
</gene>
<proteinExistence type="predicted"/>
<dbReference type="EMBL" id="CAJJDN010000005">
    <property type="protein sequence ID" value="CAD8050410.1"/>
    <property type="molecule type" value="Genomic_DNA"/>
</dbReference>